<evidence type="ECO:0000313" key="6">
    <source>
        <dbReference type="EMBL" id="CAK1603317.1"/>
    </source>
</evidence>
<accession>A0AAV1MAH4</accession>
<feature type="domain" description="C2H2-type" evidence="5">
    <location>
        <begin position="1703"/>
        <end position="1725"/>
    </location>
</feature>
<feature type="domain" description="C2H2-type" evidence="5">
    <location>
        <begin position="1993"/>
        <end position="2018"/>
    </location>
</feature>
<feature type="domain" description="C2H2-type" evidence="5">
    <location>
        <begin position="1155"/>
        <end position="1177"/>
    </location>
</feature>
<dbReference type="PANTHER" id="PTHR15052:SF2">
    <property type="entry name" value="GENERAL TRANSCRIPTION FACTOR 3C POLYPEPTIDE 2"/>
    <property type="match status" value="1"/>
</dbReference>
<dbReference type="PANTHER" id="PTHR15052">
    <property type="entry name" value="RNA POLYMERASE III TRANSCRIPTION INITIATION FACTOR COMPLEX SUBUNIT"/>
    <property type="match status" value="1"/>
</dbReference>
<keyword evidence="2" id="KW-0804">Transcription</keyword>
<feature type="compositionally biased region" description="Basic and acidic residues" evidence="4">
    <location>
        <begin position="2149"/>
        <end position="2164"/>
    </location>
</feature>
<feature type="domain" description="C2H2-type" evidence="5">
    <location>
        <begin position="1272"/>
        <end position="1294"/>
    </location>
</feature>
<feature type="compositionally biased region" description="Basic and acidic residues" evidence="4">
    <location>
        <begin position="10"/>
        <end position="19"/>
    </location>
</feature>
<dbReference type="SMART" id="SM00355">
    <property type="entry name" value="ZnF_C2H2"/>
    <property type="match status" value="13"/>
</dbReference>
<sequence>MNSKKNKKFKCSDNSKNSKAESNNSEILVLPPNLLQQLGIHLGNIRNSQECSVIKDNEVFNTTYSNTAQEKETSITETAKLMKKSVLLSPSFLPTNLDVHQENKSIENTVQEYKSTNCVVKNSDTYKSDDITDLNKIKRNFPHWDETQYDNTIQNDKSISSISIKRNSEVLESGKLPHETSDLSSIPKNTESKNKINIISQEIIDVEKFNKLKLDKSKFSLISSTIHAPITKSQINNFSQCGKISSFNSFDNSSDSINIKTKIDKDTEIKEMSKEDTKLKPEGKKNNTDIPNGKPELCTKRLHHHDDIYLNNKVKNTETLRTNGFDCVSVNVDLEKCNNLLTCNVNNLITADLENTNILNIDKNKDNTNKLHNSHSSLSSTVFLTSENEIINNEIELVKNTELEIKKSLEKDDVKSFCCPDDLMVTELKTIDNSSKTELAISESSSYTEKRPTATEFVKIEEGNPKVGENIQVEVKKVILNDKCGKYIEKNNNFSERRMSEKDPKNSSLESHKVSIQDHHGSQIAVDKVKEIASYLSQCLLPDKKKIGSKRYLKSKLCIQGVEKPGGFSKKFDYKLISRPIKTYNNPKSKIVKSQKYTTYSGEIKNKIYEENISIEDHESDPFLYCSKEEFCNCKDFGRLQFYGYEKDYQHIHFWEQKSQSFPMTIFEIYNDDSCSTYKEELNDGFITDYVKRDFHEYDTFGRICCHLTEDNYPVSETSENNITLLKNHTLKTYESDTIFPNSCEHTKIEDIYKDSTNYLTDQISKSNTNVNDVTFENSLYEKVSKKRRRSVQTSQINTEEIYDTVSQCKKYISSIKCGVCSKEFSEVDWENHISEEHCYIAWRDGLSLDFGNENLLKKICQRLKEVQSLKCTFCGIEKQCPKMFVIHAQNCMKNFFHNLNIKHDVDKMKNNKLDTLPLSSIEDKFHQCGVCAQEVLTTLWVDHIATEHNYQAWKLGENPLDFQDKNVLFNHLEEYSKQSTGLICCKCGITLKNVTSYLQHVESCGRFIENETPDDDKNTFLKKLQLKDEPIKCGVCHLDVDVLHWMDHIGQEHNYLAWKDGDTALDVNDEEETRKHLHNITKEINGLVCAKCGMVRKYAKSYMQHIKSCDGSKAFNNDTMLSDPSCEITKSDVNNETLHEPNTDDSEILYTGLVKCGVCQKEVKGEQWIDHIQKEHNYLARIEGKPPLDLNDEEEVRNHLHHIRTYLRALVCAKCGLKRKHIKAYLQHVKNCDGILEKTPVDISHSNEKLVLESTLDTSFDEFILKHTGTVICAVCEKQVDGGQWVDHIQKEHDYLAWVQGNAPLDVDDEEQVRQYLNSVSKHVDGLVCAKCGLVRKYVKAYLQHIKKCDGTVANVNDSIICEDFINEGENEFIHTGMVECGVCDQEVDGEQWIQHIQKDHGYLARVKGKQPLDVDNEEQVRQYLNCVSKHVDGLVCAKCGLVRKYVKAYLQHVKKCDGTVAVNDSVICEDFFNEGENEFIHAGMVECGVCDQEVDGGQWIQHIQKDHGYLARVKGKQPLDVDNEEQVRQYLNCVSKHVDGLVCAKCGLVRKYVKAYLQHIKKCDGTVANVNESVICEDSFNEGENEFIHTGMVECGVCDQEVDGGQWIQHIQKNHGYLARVKGKQPLDINDDDEIQKHLSILRKCVEELICAKCGLTRKNVKWYMKHVKNCNGSVANVNDSIICEDFFNEGENEFIHTGMVECGVCDQEVDGGQWIQHIQKDHGYLARVKGKQPLDMGNEEQVRQYLNCVSKHVDGLVCAKCGLVRKYVKAYLQHIKKCDGTVQVDEVLNDTQNSEITSDFIFDENNVIATSIVKCGVCQKEIEGKQWLNHIKTEHNYLAWIEGKTPLDLKNKKQVKNHLLSIIKQIGCLTCAKCGIKRKHLKSYLHHIRKCDDSAGLSIDSEDQFNDSCASDNADNTVDEQNIFDSEFIQKGTVKCGVCQKEVDGEQWLDHIQREHNYLARVEGKPPLNMDNSEEVHAFLYTLSKKINGLICKTCGLKRKYVKSFLQHIDTCTEHTNIGILNEDNLLECAVCSEKVPPQDWKSHAMKNHYNIAWAVGMEPIDLRNSYAVEKYLKDYKQVYKNLICKICKTSRASSAGFYAHIITCGKTEEETEYFKSYCDICNCKYLCIYKSQHLKMHRDQELAKERKLQAAEEKTKRPMDGEDYENTQGRRKAAQKAKNVIENYKANASQYSHTCTTCGFGTDIEKELEEHSCETYSEPYHNSDSDCSVQYDAHSDDESEDSDIDSNISREEEEVQQGNDNKKKRCYDPPIKVQRLPFKVNSASRYVTEAALDVFNTHFTHEVLFPEWKVSEYNEVPSEDLPKYLPPLEQSCQVNVANEGWTIYKRFEARKGKVCSVFVGASIRCVAWAPVRAEGAGAAGAADERGDYLALGCHRGPDAPRLNAAHVAHHAGMLQIWNFADFTRLPKFVLGVVHDYGTVWAMDWCPSGARDLSPSIDGQAKNSARLGLLAIACSNGSAYILVVPYPTNENTEEAQIIRIKPVAELRLCSSKDRKKYQATAISWSQQKGHTVILVAYADGTTAFYDLACDSPLLRTIEDGVTILYPYQDERPHNTCVLDVGVFPSGSASRGAAWGAVCSASSTGVRAALHAPASLLHAPLATAHATFTPHWPSVLISTDEAISHHTLNELEWLGGGRRLGAARALATCARCGLAAAYAPPALRALRTHPAYADPRRDIVGMLRMAPLAKKRSKHVNDELSMKVEPLTYEDAVKHYGIEFKLKNEITKCDQKVIFEESKQHNPERFPLADVAALAFCPARHRHAALALATHAGLLLLLHVT</sequence>
<keyword evidence="7" id="KW-1185">Reference proteome</keyword>
<feature type="domain" description="C2H2-type" evidence="5">
    <location>
        <begin position="816"/>
        <end position="838"/>
    </location>
</feature>
<feature type="domain" description="C2H2-type" evidence="5">
    <location>
        <begin position="927"/>
        <end position="949"/>
    </location>
</feature>
<reference evidence="6 7" key="1">
    <citation type="submission" date="2023-11" db="EMBL/GenBank/DDBJ databases">
        <authorList>
            <person name="Hedman E."/>
            <person name="Englund M."/>
            <person name="Stromberg M."/>
            <person name="Nyberg Akerstrom W."/>
            <person name="Nylinder S."/>
            <person name="Jareborg N."/>
            <person name="Kallberg Y."/>
            <person name="Kronander E."/>
        </authorList>
    </citation>
    <scope>NUCLEOTIDE SEQUENCE [LARGE SCALE GENOMIC DNA]</scope>
</reference>
<feature type="domain" description="C2H2-type" evidence="5">
    <location>
        <begin position="1595"/>
        <end position="1617"/>
    </location>
</feature>
<comment type="caution">
    <text evidence="6">The sequence shown here is derived from an EMBL/GenBank/DDBJ whole genome shotgun (WGS) entry which is preliminary data.</text>
</comment>
<dbReference type="Gene3D" id="2.130.10.10">
    <property type="entry name" value="YVTN repeat-like/Quinoprotein amine dehydrogenase"/>
    <property type="match status" value="1"/>
</dbReference>
<dbReference type="SUPFAM" id="SSF50978">
    <property type="entry name" value="WD40 repeat-like"/>
    <property type="match status" value="1"/>
</dbReference>
<organism evidence="6 7">
    <name type="scientific">Parnassius mnemosyne</name>
    <name type="common">clouded apollo</name>
    <dbReference type="NCBI Taxonomy" id="213953"/>
    <lineage>
        <taxon>Eukaryota</taxon>
        <taxon>Metazoa</taxon>
        <taxon>Ecdysozoa</taxon>
        <taxon>Arthropoda</taxon>
        <taxon>Hexapoda</taxon>
        <taxon>Insecta</taxon>
        <taxon>Pterygota</taxon>
        <taxon>Neoptera</taxon>
        <taxon>Endopterygota</taxon>
        <taxon>Lepidoptera</taxon>
        <taxon>Glossata</taxon>
        <taxon>Ditrysia</taxon>
        <taxon>Papilionoidea</taxon>
        <taxon>Papilionidae</taxon>
        <taxon>Parnassiinae</taxon>
        <taxon>Parnassini</taxon>
        <taxon>Parnassius</taxon>
        <taxon>Driopa</taxon>
    </lineage>
</organism>
<feature type="compositionally biased region" description="Acidic residues" evidence="4">
    <location>
        <begin position="2239"/>
        <end position="2248"/>
    </location>
</feature>
<dbReference type="Proteomes" id="UP001314205">
    <property type="component" value="Unassembled WGS sequence"/>
</dbReference>
<feature type="domain" description="C2H2-type" evidence="5">
    <location>
        <begin position="1816"/>
        <end position="1838"/>
    </location>
</feature>
<feature type="region of interest" description="Disordered" evidence="4">
    <location>
        <begin position="2149"/>
        <end position="2172"/>
    </location>
</feature>
<dbReference type="InterPro" id="IPR013087">
    <property type="entry name" value="Znf_C2H2_type"/>
</dbReference>
<comment type="subcellular location">
    <subcellularLocation>
        <location evidence="1">Nucleus</location>
    </subcellularLocation>
</comment>
<dbReference type="InterPro" id="IPR036322">
    <property type="entry name" value="WD40_repeat_dom_sf"/>
</dbReference>
<proteinExistence type="predicted"/>
<feature type="domain" description="C2H2-type" evidence="5">
    <location>
        <begin position="1032"/>
        <end position="1054"/>
    </location>
</feature>
<dbReference type="EMBL" id="CAVLGL010000148">
    <property type="protein sequence ID" value="CAK1603317.1"/>
    <property type="molecule type" value="Genomic_DNA"/>
</dbReference>
<dbReference type="GO" id="GO:0006383">
    <property type="term" value="P:transcription by RNA polymerase III"/>
    <property type="evidence" value="ECO:0007669"/>
    <property type="project" value="TreeGrafter"/>
</dbReference>
<protein>
    <recommendedName>
        <fullName evidence="5">C2H2-type domain-containing protein</fullName>
    </recommendedName>
</protein>
<feature type="domain" description="C2H2-type" evidence="5">
    <location>
        <begin position="1487"/>
        <end position="1509"/>
    </location>
</feature>
<dbReference type="InterPro" id="IPR015943">
    <property type="entry name" value="WD40/YVTN_repeat-like_dom_sf"/>
</dbReference>
<keyword evidence="3" id="KW-0539">Nucleus</keyword>
<feature type="region of interest" description="Disordered" evidence="4">
    <location>
        <begin position="268"/>
        <end position="293"/>
    </location>
</feature>
<dbReference type="InterPro" id="IPR052416">
    <property type="entry name" value="GTF3C_component"/>
</dbReference>
<evidence type="ECO:0000256" key="1">
    <source>
        <dbReference type="ARBA" id="ARBA00004123"/>
    </source>
</evidence>
<evidence type="ECO:0000259" key="5">
    <source>
        <dbReference type="SMART" id="SM00355"/>
    </source>
</evidence>
<gene>
    <name evidence="6" type="ORF">PARMNEM_LOCUS21708</name>
</gene>
<feature type="compositionally biased region" description="Basic and acidic residues" evidence="4">
    <location>
        <begin position="268"/>
        <end position="287"/>
    </location>
</feature>
<evidence type="ECO:0000256" key="4">
    <source>
        <dbReference type="SAM" id="MobiDB-lite"/>
    </source>
</evidence>
<feature type="domain" description="C2H2-type" evidence="5">
    <location>
        <begin position="1937"/>
        <end position="1959"/>
    </location>
</feature>
<feature type="region of interest" description="Disordered" evidence="4">
    <location>
        <begin position="2219"/>
        <end position="2270"/>
    </location>
</feature>
<evidence type="ECO:0000256" key="2">
    <source>
        <dbReference type="ARBA" id="ARBA00023163"/>
    </source>
</evidence>
<evidence type="ECO:0000256" key="3">
    <source>
        <dbReference type="ARBA" id="ARBA00023242"/>
    </source>
</evidence>
<evidence type="ECO:0000313" key="7">
    <source>
        <dbReference type="Proteomes" id="UP001314205"/>
    </source>
</evidence>
<feature type="domain" description="C2H2-type" evidence="5">
    <location>
        <begin position="983"/>
        <end position="1003"/>
    </location>
</feature>
<dbReference type="GO" id="GO:0005634">
    <property type="term" value="C:nucleus"/>
    <property type="evidence" value="ECO:0007669"/>
    <property type="project" value="UniProtKB-SubCell"/>
</dbReference>
<feature type="region of interest" description="Disordered" evidence="4">
    <location>
        <begin position="1"/>
        <end position="24"/>
    </location>
</feature>
<feature type="domain" description="C2H2-type" evidence="5">
    <location>
        <begin position="1380"/>
        <end position="1402"/>
    </location>
</feature>
<dbReference type="GO" id="GO:0000127">
    <property type="term" value="C:transcription factor TFIIIC complex"/>
    <property type="evidence" value="ECO:0007669"/>
    <property type="project" value="TreeGrafter"/>
</dbReference>
<feature type="region of interest" description="Disordered" evidence="4">
    <location>
        <begin position="495"/>
        <end position="516"/>
    </location>
</feature>
<name>A0AAV1MAH4_9NEOP</name>